<evidence type="ECO:0000313" key="3">
    <source>
        <dbReference type="Proteomes" id="UP001208935"/>
    </source>
</evidence>
<dbReference type="Pfam" id="PF03318">
    <property type="entry name" value="ETX_MTX2"/>
    <property type="match status" value="1"/>
</dbReference>
<comment type="caution">
    <text evidence="2">The sequence shown here is derived from an EMBL/GenBank/DDBJ whole genome shotgun (WGS) entry which is preliminary data.</text>
</comment>
<reference evidence="3" key="1">
    <citation type="submission" date="2023-07" db="EMBL/GenBank/DDBJ databases">
        <title>Verminephrobacter genomes.</title>
        <authorList>
            <person name="Lund M.B."/>
        </authorList>
    </citation>
    <scope>NUCLEOTIDE SEQUENCE [LARGE SCALE GENOMIC DNA]</scope>
    <source>
        <strain evidence="3">AtM5-05</strain>
    </source>
</reference>
<sequence length="201" mass="20724">MRTATVWPERPGKPGHRPAGAALGDGNGDKVQDSKQAAVASYSATTSSSSSTSVTLVADSQNGKVNADSTVRITSLVQKAVPAQMPQALETPIALTSFKATLDAAGSSETFSLYVDPKLGVNGYWVQSSAGTWVNLASSPYGGKVVNEDGRLRLDFAIKDGGPFDADNQADGTVTASGAAAKMPLSITGQASDVVHDGFWF</sequence>
<gene>
    <name evidence="2" type="ORF">D5039_20525</name>
</gene>
<evidence type="ECO:0000313" key="2">
    <source>
        <dbReference type="EMBL" id="MCW5323438.1"/>
    </source>
</evidence>
<keyword evidence="3" id="KW-1185">Reference proteome</keyword>
<evidence type="ECO:0000256" key="1">
    <source>
        <dbReference type="SAM" id="MobiDB-lite"/>
    </source>
</evidence>
<name>A0ABT3KYM8_9BURK</name>
<feature type="region of interest" description="Disordered" evidence="1">
    <location>
        <begin position="1"/>
        <end position="37"/>
    </location>
</feature>
<accession>A0ABT3KYM8</accession>
<dbReference type="InterPro" id="IPR004991">
    <property type="entry name" value="Aerolysin-like"/>
</dbReference>
<dbReference type="InterPro" id="IPR053784">
    <property type="entry name" value="Choice_anch_U_dom"/>
</dbReference>
<proteinExistence type="predicted"/>
<dbReference type="EMBL" id="QZCW01000004">
    <property type="protein sequence ID" value="MCW5323438.1"/>
    <property type="molecule type" value="Genomic_DNA"/>
</dbReference>
<protein>
    <submittedName>
        <fullName evidence="2">Uncharacterized protein</fullName>
    </submittedName>
</protein>
<dbReference type="Proteomes" id="UP001208935">
    <property type="component" value="Unassembled WGS sequence"/>
</dbReference>
<dbReference type="NCBIfam" id="NF041766">
    <property type="entry name" value="choice_anch_U"/>
    <property type="match status" value="1"/>
</dbReference>
<organism evidence="2 3">
    <name type="scientific">Verminephrobacter aporrectodeae subsp. tuberculatae</name>
    <dbReference type="NCBI Taxonomy" id="1110392"/>
    <lineage>
        <taxon>Bacteria</taxon>
        <taxon>Pseudomonadati</taxon>
        <taxon>Pseudomonadota</taxon>
        <taxon>Betaproteobacteria</taxon>
        <taxon>Burkholderiales</taxon>
        <taxon>Comamonadaceae</taxon>
        <taxon>Verminephrobacter</taxon>
    </lineage>
</organism>